<dbReference type="Pfam" id="PF02683">
    <property type="entry name" value="DsbD_TM"/>
    <property type="match status" value="1"/>
</dbReference>
<dbReference type="RefSeq" id="WP_065969067.1">
    <property type="nucleotide sequence ID" value="NZ_CP080624.1"/>
</dbReference>
<keyword evidence="4" id="KW-0201">Cytochrome c-type biogenesis</keyword>
<dbReference type="InterPro" id="IPR036249">
    <property type="entry name" value="Thioredoxin-like_sf"/>
</dbReference>
<dbReference type="InterPro" id="IPR013766">
    <property type="entry name" value="Thioredoxin_domain"/>
</dbReference>
<name>A0A1C2G3U6_9GAMM</name>
<dbReference type="GO" id="GO:0045454">
    <property type="term" value="P:cell redox homeostasis"/>
    <property type="evidence" value="ECO:0007669"/>
    <property type="project" value="TreeGrafter"/>
</dbReference>
<dbReference type="Gene3D" id="2.60.40.1250">
    <property type="entry name" value="Thiol:disulfide interchange protein DsbD, N-terminal domain"/>
    <property type="match status" value="1"/>
</dbReference>
<dbReference type="OrthoDB" id="9811036at2"/>
<evidence type="ECO:0000256" key="5">
    <source>
        <dbReference type="ARBA" id="ARBA00022989"/>
    </source>
</evidence>
<dbReference type="InterPro" id="IPR003834">
    <property type="entry name" value="Cyt_c_assmbl_TM_dom"/>
</dbReference>
<keyword evidence="3" id="KW-0812">Transmembrane</keyword>
<dbReference type="PANTHER" id="PTHR32234">
    <property type="entry name" value="THIOL:DISULFIDE INTERCHANGE PROTEIN DSBD"/>
    <property type="match status" value="1"/>
</dbReference>
<keyword evidence="8" id="KW-1185">Reference proteome</keyword>
<dbReference type="EMBL" id="PSYR01000001">
    <property type="protein sequence ID" value="RCN58355.1"/>
    <property type="molecule type" value="Genomic_DNA"/>
</dbReference>
<dbReference type="AlphaFoldDB" id="A0A1C2G3U6"/>
<dbReference type="PROSITE" id="PS51352">
    <property type="entry name" value="THIOREDOXIN_2"/>
    <property type="match status" value="1"/>
</dbReference>
<evidence type="ECO:0000256" key="3">
    <source>
        <dbReference type="ARBA" id="ARBA00022692"/>
    </source>
</evidence>
<dbReference type="Gene3D" id="3.40.30.10">
    <property type="entry name" value="Glutaredoxin"/>
    <property type="match status" value="1"/>
</dbReference>
<evidence type="ECO:0000313" key="8">
    <source>
        <dbReference type="Proteomes" id="UP000253250"/>
    </source>
</evidence>
<comment type="subcellular location">
    <subcellularLocation>
        <location evidence="1">Cell membrane</location>
        <topology evidence="1">Multi-pass membrane protein</topology>
    </subcellularLocation>
</comment>
<dbReference type="SUPFAM" id="SSF74863">
    <property type="entry name" value="Thiol:disulfide interchange protein DsbD, N-terminal domain (DsbD-alpha)"/>
    <property type="match status" value="1"/>
</dbReference>
<dbReference type="Pfam" id="PF11412">
    <property type="entry name" value="DsbD_N"/>
    <property type="match status" value="1"/>
</dbReference>
<dbReference type="Pfam" id="PF13899">
    <property type="entry name" value="Thioredoxin_7"/>
    <property type="match status" value="1"/>
</dbReference>
<dbReference type="GO" id="GO:0005886">
    <property type="term" value="C:plasma membrane"/>
    <property type="evidence" value="ECO:0007669"/>
    <property type="project" value="UniProtKB-SubCell"/>
</dbReference>
<dbReference type="SUPFAM" id="SSF52833">
    <property type="entry name" value="Thioredoxin-like"/>
    <property type="match status" value="1"/>
</dbReference>
<evidence type="ECO:0000256" key="6">
    <source>
        <dbReference type="ARBA" id="ARBA00023136"/>
    </source>
</evidence>
<dbReference type="STRING" id="163359.A9R16_08315"/>
<dbReference type="Proteomes" id="UP000253250">
    <property type="component" value="Unassembled WGS sequence"/>
</dbReference>
<evidence type="ECO:0000256" key="1">
    <source>
        <dbReference type="ARBA" id="ARBA00004651"/>
    </source>
</evidence>
<evidence type="ECO:0000313" key="7">
    <source>
        <dbReference type="EMBL" id="RCN58355.1"/>
    </source>
</evidence>
<comment type="caution">
    <text evidence="7">The sequence shown here is derived from an EMBL/GenBank/DDBJ whole genome shotgun (WGS) entry which is preliminary data.</text>
</comment>
<dbReference type="NCBIfam" id="NF001419">
    <property type="entry name" value="PRK00293.1"/>
    <property type="match status" value="1"/>
</dbReference>
<reference evidence="7 8" key="1">
    <citation type="submission" date="2018-02" db="EMBL/GenBank/DDBJ databases">
        <title>Insights into the biology of acidophilic members of the Acidiferrobacteraceae family derived from comparative genomic analyses.</title>
        <authorList>
            <person name="Issotta F."/>
            <person name="Thyssen C."/>
            <person name="Mena C."/>
            <person name="Moya A."/>
            <person name="Bellenberg S."/>
            <person name="Sproer C."/>
            <person name="Covarrubias P.C."/>
            <person name="Sand W."/>
            <person name="Quatrini R."/>
            <person name="Vera M."/>
        </authorList>
    </citation>
    <scope>NUCLEOTIDE SEQUENCE [LARGE SCALE GENOMIC DNA]</scope>
    <source>
        <strain evidence="8">m-1</strain>
    </source>
</reference>
<keyword evidence="5" id="KW-1133">Transmembrane helix</keyword>
<evidence type="ECO:0000256" key="2">
    <source>
        <dbReference type="ARBA" id="ARBA00022475"/>
    </source>
</evidence>
<organism evidence="7 8">
    <name type="scientific">Acidiferrobacter thiooxydans</name>
    <dbReference type="NCBI Taxonomy" id="163359"/>
    <lineage>
        <taxon>Bacteria</taxon>
        <taxon>Pseudomonadati</taxon>
        <taxon>Pseudomonadota</taxon>
        <taxon>Gammaproteobacteria</taxon>
        <taxon>Acidiferrobacterales</taxon>
        <taxon>Acidiferrobacteraceae</taxon>
        <taxon>Acidiferrobacter</taxon>
    </lineage>
</organism>
<dbReference type="InterPro" id="IPR028250">
    <property type="entry name" value="DsbDN"/>
</dbReference>
<dbReference type="GO" id="GO:0015035">
    <property type="term" value="F:protein-disulfide reductase activity"/>
    <property type="evidence" value="ECO:0007669"/>
    <property type="project" value="TreeGrafter"/>
</dbReference>
<protein>
    <submittedName>
        <fullName evidence="7">Protein-disulfide reductase DsbD</fullName>
    </submittedName>
</protein>
<accession>A0A1C2G3U6</accession>
<keyword evidence="6" id="KW-0472">Membrane</keyword>
<dbReference type="GO" id="GO:0017004">
    <property type="term" value="P:cytochrome complex assembly"/>
    <property type="evidence" value="ECO:0007669"/>
    <property type="project" value="UniProtKB-KW"/>
</dbReference>
<proteinExistence type="predicted"/>
<dbReference type="PANTHER" id="PTHR32234:SF0">
    <property type="entry name" value="THIOL:DISULFIDE INTERCHANGE PROTEIN DSBD"/>
    <property type="match status" value="1"/>
</dbReference>
<gene>
    <name evidence="7" type="ORF">C4900_00715</name>
</gene>
<dbReference type="InterPro" id="IPR036929">
    <property type="entry name" value="DsbDN_sf"/>
</dbReference>
<sequence>MDRRAVLAVVVAVLCLGAMPIPAAARPLAPNQAFRFHAAIVHGALKVRWTAAPGYHIYRSRVHLAVAPRSVRLAPFHLPKGRWVNDPAFGHQQVYEGRTVLTIPFVQAPGGRMVRVTSRYQGCANAGICYPPLAKTVVLKIPAAGIGPRSSPPAALTPVSSVAASPPRITPPWGTLVLFLAAGLGLAFTPCVFPMIPILSATIVGQCRGRARPLTLSLAYVVGMAATYTTAGIIAALTGHYVQAAFQNPWVLSAFSALFVVLALCMFGLYDLQMPRAVQERLGRYGQGGQVLGTLVLGVFSALIVGPCVAAPLAGALLLISRTGDVVFGGLALLALSIGMGLPLLAIGTSAGHFLPKAGPWLDKIRAVFGLLMIAVAIWLEGRILPGPVTLGLWALLAIVGSVALGALEPLKSGSPGAASLMKGLGVAILGYGLVLGVGALSGASDPLAPLARLSTSGPRPVAGPRLTFRTIHGVRGLKAVLAGAHGRPVLVDFWASWCVQCRRMDDNTFHDPRVVTALRSLVLVRADVSQDNGRARRLLAHVQAFGPPTLVYFNRHGARVGEWPGYEGPHTLLAHITRPDSAHAGLSHRLSADIVN</sequence>
<evidence type="ECO:0000256" key="4">
    <source>
        <dbReference type="ARBA" id="ARBA00022748"/>
    </source>
</evidence>
<keyword evidence="2" id="KW-1003">Cell membrane</keyword>